<proteinExistence type="predicted"/>
<reference evidence="2" key="1">
    <citation type="submission" date="2021-05" db="EMBL/GenBank/DDBJ databases">
        <authorList>
            <person name="Alioto T."/>
            <person name="Alioto T."/>
            <person name="Gomez Garrido J."/>
        </authorList>
    </citation>
    <scope>NUCLEOTIDE SEQUENCE</scope>
</reference>
<accession>A0A8D8FTC0</accession>
<feature type="region of interest" description="Disordered" evidence="1">
    <location>
        <begin position="1"/>
        <end position="40"/>
    </location>
</feature>
<organism evidence="2">
    <name type="scientific">Culex pipiens</name>
    <name type="common">House mosquito</name>
    <dbReference type="NCBI Taxonomy" id="7175"/>
    <lineage>
        <taxon>Eukaryota</taxon>
        <taxon>Metazoa</taxon>
        <taxon>Ecdysozoa</taxon>
        <taxon>Arthropoda</taxon>
        <taxon>Hexapoda</taxon>
        <taxon>Insecta</taxon>
        <taxon>Pterygota</taxon>
        <taxon>Neoptera</taxon>
        <taxon>Endopterygota</taxon>
        <taxon>Diptera</taxon>
        <taxon>Nematocera</taxon>
        <taxon>Culicoidea</taxon>
        <taxon>Culicidae</taxon>
        <taxon>Culicinae</taxon>
        <taxon>Culicini</taxon>
        <taxon>Culex</taxon>
        <taxon>Culex</taxon>
    </lineage>
</organism>
<dbReference type="AlphaFoldDB" id="A0A8D8FTC0"/>
<name>A0A8D8FTC0_CULPI</name>
<evidence type="ECO:0000256" key="1">
    <source>
        <dbReference type="SAM" id="MobiDB-lite"/>
    </source>
</evidence>
<evidence type="ECO:0000313" key="2">
    <source>
        <dbReference type="EMBL" id="CAG6481993.1"/>
    </source>
</evidence>
<dbReference type="EMBL" id="HBUE01091945">
    <property type="protein sequence ID" value="CAG6481993.1"/>
    <property type="molecule type" value="Transcribed_RNA"/>
</dbReference>
<protein>
    <submittedName>
        <fullName evidence="2">(northern house mosquito) hypothetical protein</fullName>
    </submittedName>
</protein>
<sequence>MIMGNRAGVRRRRHRSAPNTLATVTGGNRRRREGREDTIATRRVGDRGRIGTGRTGIDGRGTMIAAGTIDGDRGRGIATGIGEGGITIEIGIATVSIVSVGLLRTKRLCT</sequence>